<proteinExistence type="predicted"/>
<organism evidence="1 2">
    <name type="scientific">Romboutsia maritimum</name>
    <dbReference type="NCBI Taxonomy" id="2020948"/>
    <lineage>
        <taxon>Bacteria</taxon>
        <taxon>Bacillati</taxon>
        <taxon>Bacillota</taxon>
        <taxon>Clostridia</taxon>
        <taxon>Peptostreptococcales</taxon>
        <taxon>Peptostreptococcaceae</taxon>
        <taxon>Romboutsia</taxon>
    </lineage>
</organism>
<sequence length="139" mass="16912">MQQELYLDLNDEKLKLIKKYSLTLNEDLIWECKHKKYSTVKYFSHKFAVKHSTLALLFYIYKLCYAKIKYFENNFNKFEPYKFSYLDGFINCDLYDMEFILHKPSNIMIDLRNLQNIKSVDKFKNFCDYLESFEKAALI</sequence>
<keyword evidence="2" id="KW-1185">Reference proteome</keyword>
<dbReference type="Proteomes" id="UP000243494">
    <property type="component" value="Unassembled WGS sequence"/>
</dbReference>
<gene>
    <name evidence="1" type="ORF">CHF27_006405</name>
</gene>
<name>A0A371ITF4_9FIRM</name>
<comment type="caution">
    <text evidence="1">The sequence shown here is derived from an EMBL/GenBank/DDBJ whole genome shotgun (WGS) entry which is preliminary data.</text>
</comment>
<dbReference type="OrthoDB" id="5405605at2"/>
<accession>A0A371ITF4</accession>
<evidence type="ECO:0000313" key="1">
    <source>
        <dbReference type="EMBL" id="RDY23751.1"/>
    </source>
</evidence>
<dbReference type="EMBL" id="NOJZ02000008">
    <property type="protein sequence ID" value="RDY23751.1"/>
    <property type="molecule type" value="Genomic_DNA"/>
</dbReference>
<reference evidence="1 2" key="1">
    <citation type="journal article" date="2017" name="Genome Announc.">
        <title>Draft Genome Sequence of Romboutsia maritimum sp. nov. Strain CCRI-22766(T), Isolated from Coastal Estuarine Mud.</title>
        <authorList>
            <person name="Maheux A.F."/>
            <person name="Boudreau D.K."/>
            <person name="Berube E."/>
            <person name="Boissinot M."/>
            <person name="Raymond F."/>
            <person name="Brodeur S."/>
            <person name="Corbeil J."/>
            <person name="Brightwell G."/>
            <person name="Broda D."/>
            <person name="Omar R.F."/>
            <person name="Bergeron M.G."/>
        </authorList>
    </citation>
    <scope>NUCLEOTIDE SEQUENCE [LARGE SCALE GENOMIC DNA]</scope>
    <source>
        <strain evidence="1 2">CCRI-22766</strain>
    </source>
</reference>
<protein>
    <submittedName>
        <fullName evidence="1">Uncharacterized protein</fullName>
    </submittedName>
</protein>
<evidence type="ECO:0000313" key="2">
    <source>
        <dbReference type="Proteomes" id="UP000243494"/>
    </source>
</evidence>
<dbReference type="AlphaFoldDB" id="A0A371ITF4"/>
<dbReference type="RefSeq" id="WP_095406218.1">
    <property type="nucleotide sequence ID" value="NZ_NOJZ02000008.1"/>
</dbReference>